<dbReference type="EMBL" id="FOPC01000003">
    <property type="protein sequence ID" value="SFG36213.1"/>
    <property type="molecule type" value="Genomic_DNA"/>
</dbReference>
<dbReference type="AlphaFoldDB" id="A0A1I2R872"/>
<dbReference type="Proteomes" id="UP000199642">
    <property type="component" value="Unassembled WGS sequence"/>
</dbReference>
<reference evidence="9" key="1">
    <citation type="submission" date="2016-10" db="EMBL/GenBank/DDBJ databases">
        <authorList>
            <person name="Varghese N."/>
            <person name="Submissions S."/>
        </authorList>
    </citation>
    <scope>NUCLEOTIDE SEQUENCE [LARGE SCALE GENOMIC DNA]</scope>
    <source>
        <strain evidence="9">DSM 19315</strain>
    </source>
</reference>
<evidence type="ECO:0000256" key="4">
    <source>
        <dbReference type="ARBA" id="ARBA00023014"/>
    </source>
</evidence>
<evidence type="ECO:0000256" key="6">
    <source>
        <dbReference type="ARBA" id="ARBA00034078"/>
    </source>
</evidence>
<proteinExistence type="predicted"/>
<evidence type="ECO:0000313" key="9">
    <source>
        <dbReference type="Proteomes" id="UP000199642"/>
    </source>
</evidence>
<dbReference type="PRINTS" id="PR00162">
    <property type="entry name" value="RIESKE"/>
</dbReference>
<evidence type="ECO:0000256" key="5">
    <source>
        <dbReference type="ARBA" id="ARBA00023157"/>
    </source>
</evidence>
<dbReference type="RefSeq" id="WP_092789557.1">
    <property type="nucleotide sequence ID" value="NZ_FOPC01000003.1"/>
</dbReference>
<dbReference type="Gene3D" id="2.102.10.10">
    <property type="entry name" value="Rieske [2Fe-2S] iron-sulphur domain"/>
    <property type="match status" value="1"/>
</dbReference>
<evidence type="ECO:0000256" key="2">
    <source>
        <dbReference type="ARBA" id="ARBA00022723"/>
    </source>
</evidence>
<dbReference type="CDD" id="cd03467">
    <property type="entry name" value="Rieske"/>
    <property type="match status" value="1"/>
</dbReference>
<keyword evidence="5" id="KW-1015">Disulfide bond</keyword>
<dbReference type="GO" id="GO:0046872">
    <property type="term" value="F:metal ion binding"/>
    <property type="evidence" value="ECO:0007669"/>
    <property type="project" value="UniProtKB-KW"/>
</dbReference>
<dbReference type="GO" id="GO:0051537">
    <property type="term" value="F:2 iron, 2 sulfur cluster binding"/>
    <property type="evidence" value="ECO:0007669"/>
    <property type="project" value="UniProtKB-KW"/>
</dbReference>
<evidence type="ECO:0000259" key="7">
    <source>
        <dbReference type="PROSITE" id="PS51296"/>
    </source>
</evidence>
<dbReference type="Pfam" id="PF00355">
    <property type="entry name" value="Rieske"/>
    <property type="match status" value="1"/>
</dbReference>
<dbReference type="PANTHER" id="PTHR10134">
    <property type="entry name" value="CYTOCHROME B-C1 COMPLEX SUBUNIT RIESKE, MITOCHONDRIAL"/>
    <property type="match status" value="1"/>
</dbReference>
<dbReference type="OrthoDB" id="9767869at2"/>
<accession>A0A1I2R872</accession>
<protein>
    <submittedName>
        <fullName evidence="8">Rieske [2Fe-2S] domain-containing protein</fullName>
    </submittedName>
</protein>
<dbReference type="STRING" id="435880.SAMN04487988_10397"/>
<gene>
    <name evidence="8" type="ORF">SAMN04487988_10397</name>
</gene>
<feature type="domain" description="Rieske" evidence="7">
    <location>
        <begin position="90"/>
        <end position="159"/>
    </location>
</feature>
<keyword evidence="9" id="KW-1185">Reference proteome</keyword>
<dbReference type="SUPFAM" id="SSF50022">
    <property type="entry name" value="ISP domain"/>
    <property type="match status" value="1"/>
</dbReference>
<dbReference type="GO" id="GO:0016020">
    <property type="term" value="C:membrane"/>
    <property type="evidence" value="ECO:0007669"/>
    <property type="project" value="InterPro"/>
</dbReference>
<comment type="cofactor">
    <cofactor evidence="6">
        <name>[2Fe-2S] cluster</name>
        <dbReference type="ChEBI" id="CHEBI:190135"/>
    </cofactor>
</comment>
<evidence type="ECO:0000256" key="1">
    <source>
        <dbReference type="ARBA" id="ARBA00022714"/>
    </source>
</evidence>
<keyword evidence="3" id="KW-0408">Iron</keyword>
<keyword evidence="2" id="KW-0479">Metal-binding</keyword>
<evidence type="ECO:0000313" key="8">
    <source>
        <dbReference type="EMBL" id="SFG36213.1"/>
    </source>
</evidence>
<evidence type="ECO:0000256" key="3">
    <source>
        <dbReference type="ARBA" id="ARBA00023004"/>
    </source>
</evidence>
<keyword evidence="1" id="KW-0001">2Fe-2S</keyword>
<keyword evidence="4" id="KW-0411">Iron-sulfur</keyword>
<dbReference type="InterPro" id="IPR005805">
    <property type="entry name" value="Rieske_Fe-S_prot_C"/>
</dbReference>
<sequence>MKNTAFKSGSLDSSRRQFIEKSGTAIAMSLFGLSFFTACSDPEDQTPNTPPPSSTNGISISGGIIQINLDQQTDLKKDGSWLLIIAAQTLVVNVNGSYKALTSVCTHSACDRNWTFNSNEFTCTCHGSKFNTDGDVLTGPANRPLESFATRLNGVTLIIEK</sequence>
<organism evidence="8 9">
    <name type="scientific">Algoriphagus hitonicola</name>
    <dbReference type="NCBI Taxonomy" id="435880"/>
    <lineage>
        <taxon>Bacteria</taxon>
        <taxon>Pseudomonadati</taxon>
        <taxon>Bacteroidota</taxon>
        <taxon>Cytophagia</taxon>
        <taxon>Cytophagales</taxon>
        <taxon>Cyclobacteriaceae</taxon>
        <taxon>Algoriphagus</taxon>
    </lineage>
</organism>
<dbReference type="InterPro" id="IPR017941">
    <property type="entry name" value="Rieske_2Fe-2S"/>
</dbReference>
<name>A0A1I2R872_9BACT</name>
<dbReference type="InterPro" id="IPR036922">
    <property type="entry name" value="Rieske_2Fe-2S_sf"/>
</dbReference>
<dbReference type="PROSITE" id="PS51296">
    <property type="entry name" value="RIESKE"/>
    <property type="match status" value="1"/>
</dbReference>
<dbReference type="InterPro" id="IPR014349">
    <property type="entry name" value="Rieske_Fe-S_prot"/>
</dbReference>